<dbReference type="Gene3D" id="3.30.565.10">
    <property type="entry name" value="Histidine kinase-like ATPase, C-terminal domain"/>
    <property type="match status" value="1"/>
</dbReference>
<dbReference type="PROSITE" id="PS50109">
    <property type="entry name" value="HIS_KIN"/>
    <property type="match status" value="1"/>
</dbReference>
<evidence type="ECO:0000313" key="18">
    <source>
        <dbReference type="EMBL" id="XBW08798.1"/>
    </source>
</evidence>
<comment type="cofactor">
    <cofactor evidence="2">
        <name>[4Fe-4S] cluster</name>
        <dbReference type="ChEBI" id="CHEBI:49883"/>
    </cofactor>
</comment>
<dbReference type="InterPro" id="IPR036890">
    <property type="entry name" value="HATPase_C_sf"/>
</dbReference>
<evidence type="ECO:0000256" key="3">
    <source>
        <dbReference type="ARBA" id="ARBA00004496"/>
    </source>
</evidence>
<dbReference type="Pfam" id="PF07730">
    <property type="entry name" value="HisKA_3"/>
    <property type="match status" value="1"/>
</dbReference>
<dbReference type="KEGG" id="sapp:SAC06_04375"/>
<evidence type="ECO:0000259" key="17">
    <source>
        <dbReference type="PROSITE" id="PS50109"/>
    </source>
</evidence>
<feature type="transmembrane region" description="Helical" evidence="16">
    <location>
        <begin position="74"/>
        <end position="98"/>
    </location>
</feature>
<dbReference type="InterPro" id="IPR004358">
    <property type="entry name" value="Sig_transdc_His_kin-like_C"/>
</dbReference>
<evidence type="ECO:0000256" key="6">
    <source>
        <dbReference type="ARBA" id="ARBA00022485"/>
    </source>
</evidence>
<keyword evidence="7" id="KW-0963">Cytoplasm</keyword>
<dbReference type="Pfam" id="PF02518">
    <property type="entry name" value="HATPase_c"/>
    <property type="match status" value="1"/>
</dbReference>
<sequence>METPSSISQRWLYLLDAIVFALTVVAVVRTPPAQRHLTLIWALLFGACFLIYGLRAHPRPGRAGLRPTRIESILWMGSLNLAWALMLLNTPSAVWVAFPLMIIEMHALGSFYGVGAVGVTLTIAVVHGMMGRPPGDDQVGLVLGPVIGALTAVGFVLAIEMVRKESQARQRALTELASAQALLAEAEKDRLLAGERERLAREIHDTVAQGLAGVELLLRGIDSTGRQLDPEVEQLVGRARLVTQENLAEVRRVVRALSPGELDNSDLAAALVRVGAKNSDEHLQVEVRIEGRRRSLGVPVETGLLRVAQSALANVVQHAHASQAAVTLTFLPGEVLLDIVDNGVGFDPEHPATSGGGFGLTAMGRRVEEMGGTLTVESEPGGGTALGVRLETEAVELS</sequence>
<dbReference type="InterPro" id="IPR005467">
    <property type="entry name" value="His_kinase_dom"/>
</dbReference>
<dbReference type="PANTHER" id="PTHR24421">
    <property type="entry name" value="NITRATE/NITRITE SENSOR PROTEIN NARX-RELATED"/>
    <property type="match status" value="1"/>
</dbReference>
<dbReference type="GO" id="GO:0000155">
    <property type="term" value="F:phosphorelay sensor kinase activity"/>
    <property type="evidence" value="ECO:0007669"/>
    <property type="project" value="InterPro"/>
</dbReference>
<dbReference type="GO" id="GO:0005737">
    <property type="term" value="C:cytoplasm"/>
    <property type="evidence" value="ECO:0007669"/>
    <property type="project" value="UniProtKB-SubCell"/>
</dbReference>
<dbReference type="CDD" id="cd16917">
    <property type="entry name" value="HATPase_UhpB-NarQ-NarX-like"/>
    <property type="match status" value="1"/>
</dbReference>
<keyword evidence="13" id="KW-0411">Iron-sulfur</keyword>
<dbReference type="GO" id="GO:0046983">
    <property type="term" value="F:protein dimerization activity"/>
    <property type="evidence" value="ECO:0007669"/>
    <property type="project" value="InterPro"/>
</dbReference>
<name>A0AAU7V927_9ACTO</name>
<comment type="subcellular location">
    <subcellularLocation>
        <location evidence="3">Cytoplasm</location>
    </subcellularLocation>
</comment>
<protein>
    <recommendedName>
        <fullName evidence="5">Oxygen sensor histidine kinase NreB</fullName>
        <ecNumber evidence="4">2.7.13.3</ecNumber>
    </recommendedName>
    <alternativeName>
        <fullName evidence="15">Nitrogen regulation protein B</fullName>
    </alternativeName>
</protein>
<keyword evidence="12" id="KW-0902">Two-component regulatory system</keyword>
<feature type="transmembrane region" description="Helical" evidence="16">
    <location>
        <begin position="110"/>
        <end position="130"/>
    </location>
</feature>
<keyword evidence="8" id="KW-0808">Transferase</keyword>
<feature type="domain" description="Histidine kinase" evidence="17">
    <location>
        <begin position="198"/>
        <end position="394"/>
    </location>
</feature>
<evidence type="ECO:0000256" key="8">
    <source>
        <dbReference type="ARBA" id="ARBA00022679"/>
    </source>
</evidence>
<feature type="transmembrane region" description="Helical" evidence="16">
    <location>
        <begin position="142"/>
        <end position="162"/>
    </location>
</feature>
<dbReference type="GO" id="GO:0046872">
    <property type="term" value="F:metal ion binding"/>
    <property type="evidence" value="ECO:0007669"/>
    <property type="project" value="UniProtKB-KW"/>
</dbReference>
<dbReference type="PIRSF" id="PIRSF037434">
    <property type="entry name" value="STHK_ChrS"/>
    <property type="match status" value="1"/>
</dbReference>
<dbReference type="InterPro" id="IPR017205">
    <property type="entry name" value="Sig_transdc_His_kinase_ChrS"/>
</dbReference>
<evidence type="ECO:0000256" key="12">
    <source>
        <dbReference type="ARBA" id="ARBA00023012"/>
    </source>
</evidence>
<evidence type="ECO:0000256" key="10">
    <source>
        <dbReference type="ARBA" id="ARBA00022777"/>
    </source>
</evidence>
<evidence type="ECO:0000256" key="15">
    <source>
        <dbReference type="ARBA" id="ARBA00030800"/>
    </source>
</evidence>
<dbReference type="EMBL" id="CP138335">
    <property type="protein sequence ID" value="XBW08798.1"/>
    <property type="molecule type" value="Genomic_DNA"/>
</dbReference>
<dbReference type="AlphaFoldDB" id="A0AAU7V927"/>
<dbReference type="EC" id="2.7.13.3" evidence="4"/>
<gene>
    <name evidence="18" type="ORF">SAC06_04375</name>
</gene>
<comment type="catalytic activity">
    <reaction evidence="1">
        <text>ATP + protein L-histidine = ADP + protein N-phospho-L-histidine.</text>
        <dbReference type="EC" id="2.7.13.3"/>
    </reaction>
</comment>
<feature type="transmembrane region" description="Helical" evidence="16">
    <location>
        <begin position="37"/>
        <end position="54"/>
    </location>
</feature>
<dbReference type="PANTHER" id="PTHR24421:SF62">
    <property type="entry name" value="SENSORY TRANSDUCTION HISTIDINE KINASE"/>
    <property type="match status" value="1"/>
</dbReference>
<evidence type="ECO:0000256" key="11">
    <source>
        <dbReference type="ARBA" id="ARBA00023004"/>
    </source>
</evidence>
<evidence type="ECO:0000256" key="4">
    <source>
        <dbReference type="ARBA" id="ARBA00012438"/>
    </source>
</evidence>
<dbReference type="InterPro" id="IPR050482">
    <property type="entry name" value="Sensor_HK_TwoCompSys"/>
</dbReference>
<feature type="transmembrane region" description="Helical" evidence="16">
    <location>
        <begin position="12"/>
        <end position="30"/>
    </location>
</feature>
<keyword evidence="16" id="KW-1133">Transmembrane helix</keyword>
<evidence type="ECO:0000256" key="7">
    <source>
        <dbReference type="ARBA" id="ARBA00022490"/>
    </source>
</evidence>
<dbReference type="GO" id="GO:0051539">
    <property type="term" value="F:4 iron, 4 sulfur cluster binding"/>
    <property type="evidence" value="ECO:0007669"/>
    <property type="project" value="UniProtKB-KW"/>
</dbReference>
<keyword evidence="16" id="KW-0472">Membrane</keyword>
<evidence type="ECO:0000256" key="16">
    <source>
        <dbReference type="SAM" id="Phobius"/>
    </source>
</evidence>
<keyword evidence="16" id="KW-0812">Transmembrane</keyword>
<dbReference type="SUPFAM" id="SSF55874">
    <property type="entry name" value="ATPase domain of HSP90 chaperone/DNA topoisomerase II/histidine kinase"/>
    <property type="match status" value="1"/>
</dbReference>
<evidence type="ECO:0000256" key="1">
    <source>
        <dbReference type="ARBA" id="ARBA00000085"/>
    </source>
</evidence>
<keyword evidence="6" id="KW-0004">4Fe-4S</keyword>
<evidence type="ECO:0000256" key="13">
    <source>
        <dbReference type="ARBA" id="ARBA00023014"/>
    </source>
</evidence>
<keyword evidence="10 18" id="KW-0418">Kinase</keyword>
<evidence type="ECO:0000256" key="5">
    <source>
        <dbReference type="ARBA" id="ARBA00017322"/>
    </source>
</evidence>
<keyword evidence="9" id="KW-0479">Metal-binding</keyword>
<evidence type="ECO:0000256" key="14">
    <source>
        <dbReference type="ARBA" id="ARBA00024827"/>
    </source>
</evidence>
<proteinExistence type="predicted"/>
<dbReference type="RefSeq" id="WP_350258998.1">
    <property type="nucleotide sequence ID" value="NZ_CP138335.1"/>
</dbReference>
<keyword evidence="11" id="KW-0408">Iron</keyword>
<evidence type="ECO:0000256" key="9">
    <source>
        <dbReference type="ARBA" id="ARBA00022723"/>
    </source>
</evidence>
<dbReference type="SMART" id="SM00387">
    <property type="entry name" value="HATPase_c"/>
    <property type="match status" value="1"/>
</dbReference>
<accession>A0AAU7V927</accession>
<dbReference type="PRINTS" id="PR00344">
    <property type="entry name" value="BCTRLSENSOR"/>
</dbReference>
<evidence type="ECO:0000256" key="2">
    <source>
        <dbReference type="ARBA" id="ARBA00001966"/>
    </source>
</evidence>
<comment type="function">
    <text evidence="14">Member of the two-component regulatory system NreB/NreC involved in the control of dissimilatory nitrate/nitrite reduction in response to oxygen. NreB functions as a direct oxygen sensor histidine kinase which is autophosphorylated, in the absence of oxygen, probably at the conserved histidine residue, and transfers its phosphate group probably to a conserved aspartate residue of NreC. NreB/NreC activates the expression of the nitrate (narGHJI) and nitrite (nir) reductase operons, as well as the putative nitrate transporter gene narT.</text>
</comment>
<organism evidence="18">
    <name type="scientific">Scrofimicrobium appendicitidis</name>
    <dbReference type="NCBI Taxonomy" id="3079930"/>
    <lineage>
        <taxon>Bacteria</taxon>
        <taxon>Bacillati</taxon>
        <taxon>Actinomycetota</taxon>
        <taxon>Actinomycetes</taxon>
        <taxon>Actinomycetales</taxon>
        <taxon>Actinomycetaceae</taxon>
        <taxon>Scrofimicrobium</taxon>
    </lineage>
</organism>
<dbReference type="GO" id="GO:0016020">
    <property type="term" value="C:membrane"/>
    <property type="evidence" value="ECO:0007669"/>
    <property type="project" value="InterPro"/>
</dbReference>
<dbReference type="InterPro" id="IPR003594">
    <property type="entry name" value="HATPase_dom"/>
</dbReference>
<dbReference type="InterPro" id="IPR011712">
    <property type="entry name" value="Sig_transdc_His_kin_sub3_dim/P"/>
</dbReference>
<dbReference type="Gene3D" id="1.20.5.1930">
    <property type="match status" value="1"/>
</dbReference>
<reference evidence="18" key="1">
    <citation type="submission" date="2023-11" db="EMBL/GenBank/DDBJ databases">
        <title>Scrofimicrobium hongkongense sp. nov., isolated from a patient with peritonitis.</title>
        <authorList>
            <person name="Lao H.Y."/>
            <person name="Wong A.Y.P."/>
            <person name="Ng T.L."/>
            <person name="Wong R.Y.L."/>
            <person name="Yau M.C.Y."/>
            <person name="Lam J.Y.W."/>
            <person name="Siu G.K.H."/>
        </authorList>
    </citation>
    <scope>NUCLEOTIDE SEQUENCE</scope>
    <source>
        <strain evidence="18">R131</strain>
    </source>
</reference>